<dbReference type="Pfam" id="PF06506">
    <property type="entry name" value="PrpR_N"/>
    <property type="match status" value="1"/>
</dbReference>
<dbReference type="GO" id="GO:0006355">
    <property type="term" value="P:regulation of DNA-templated transcription"/>
    <property type="evidence" value="ECO:0007669"/>
    <property type="project" value="InterPro"/>
</dbReference>
<dbReference type="SUPFAM" id="SSF46689">
    <property type="entry name" value="Homeodomain-like"/>
    <property type="match status" value="1"/>
</dbReference>
<dbReference type="Pfam" id="PF00158">
    <property type="entry name" value="Sigma54_activat"/>
    <property type="match status" value="1"/>
</dbReference>
<dbReference type="InterPro" id="IPR010524">
    <property type="entry name" value="Sig_transdc_resp-reg_PrpR_N"/>
</dbReference>
<dbReference type="InterPro" id="IPR025944">
    <property type="entry name" value="Sigma_54_int_dom_CS"/>
</dbReference>
<keyword evidence="3" id="KW-0805">Transcription regulation</keyword>
<evidence type="ECO:0000256" key="2">
    <source>
        <dbReference type="ARBA" id="ARBA00022840"/>
    </source>
</evidence>
<dbReference type="CDD" id="cd00009">
    <property type="entry name" value="AAA"/>
    <property type="match status" value="1"/>
</dbReference>
<evidence type="ECO:0000256" key="1">
    <source>
        <dbReference type="ARBA" id="ARBA00022741"/>
    </source>
</evidence>
<dbReference type="Gene3D" id="1.10.8.60">
    <property type="match status" value="1"/>
</dbReference>
<feature type="domain" description="Sigma-54 factor interaction" evidence="5">
    <location>
        <begin position="313"/>
        <end position="536"/>
    </location>
</feature>
<dbReference type="Gene3D" id="3.40.50.2300">
    <property type="match status" value="1"/>
</dbReference>
<dbReference type="Pfam" id="PF25601">
    <property type="entry name" value="AAA_lid_14"/>
    <property type="match status" value="1"/>
</dbReference>
<gene>
    <name evidence="6" type="ORF">M3202_10495</name>
</gene>
<accession>A0A9X2IPJ3</accession>
<dbReference type="PROSITE" id="PS50045">
    <property type="entry name" value="SIGMA54_INTERACT_4"/>
    <property type="match status" value="1"/>
</dbReference>
<dbReference type="PRINTS" id="PR01590">
    <property type="entry name" value="HTHFIS"/>
</dbReference>
<keyword evidence="7" id="KW-1185">Reference proteome</keyword>
<dbReference type="SMART" id="SM00382">
    <property type="entry name" value="AAA"/>
    <property type="match status" value="1"/>
</dbReference>
<evidence type="ECO:0000313" key="7">
    <source>
        <dbReference type="Proteomes" id="UP001139179"/>
    </source>
</evidence>
<dbReference type="GO" id="GO:0000156">
    <property type="term" value="F:phosphorelay response regulator activity"/>
    <property type="evidence" value="ECO:0007669"/>
    <property type="project" value="InterPro"/>
</dbReference>
<dbReference type="Gene3D" id="1.10.10.60">
    <property type="entry name" value="Homeodomain-like"/>
    <property type="match status" value="1"/>
</dbReference>
<dbReference type="SUPFAM" id="SSF159800">
    <property type="entry name" value="PrpR receptor domain-like"/>
    <property type="match status" value="1"/>
</dbReference>
<proteinExistence type="predicted"/>
<keyword evidence="4" id="KW-0804">Transcription</keyword>
<dbReference type="InterPro" id="IPR002197">
    <property type="entry name" value="HTH_Fis"/>
</dbReference>
<keyword evidence="2" id="KW-0067">ATP-binding</keyword>
<dbReference type="AlphaFoldDB" id="A0A9X2IPJ3"/>
<dbReference type="InterPro" id="IPR027417">
    <property type="entry name" value="P-loop_NTPase"/>
</dbReference>
<keyword evidence="1" id="KW-0547">Nucleotide-binding</keyword>
<name>A0A9X2IPJ3_9BACI</name>
<evidence type="ECO:0000256" key="4">
    <source>
        <dbReference type="ARBA" id="ARBA00023163"/>
    </source>
</evidence>
<sequence length="618" mass="70181">MCKILVISPYGGLKDLFLEVNKELKKDLDVFVGNLYDGLAIARSVEHRQYDAIISRGATAKLLRKHFSIPVLEVQMTGYDILRTLTLLNGYAGKIGMMTYLNKIPGANMIGKLLNMDLTFYPILEEGEIEGEIERASNEGVQVIIGDVISTTTAAKFGIQGILISSGKEAVLETITNAEQTVYYMEKQKEKLKKIEQIFHYLDDGVLVFDEEGQCIFLNEIARKRFRLVEEPGLLDVNTLSGLVPKLKELMETNDEAVNEVYEEFENSWIKWKKVELPTEGPSDGFALLMKEEKRKLTEQKQDHSAYFHFSSLVARSESMHQLITVAKKISRSDLPVIIYGEPGVGKDSLAQAIHNNSERAQAPYVFINCEAYSEGQLERELFGTSGVNGHKGALETAHKGTIFIDAIGSMPPSIQSKLLLVLISGRMNRFQETESFPVDIRFIAAHRQPLETYLRDGRFRDDFYHALNGFTLKVPPLRERMDDLDDLIRIFIAACNTTMGKQISGLRENVLNELKTFMWPGNIRQLKHVIEQMCLMSDGPFIEKKEVQALLHKLREQETEKVREPTGLQLANKTLHEIEQEVILAVLKQEEYNQSKAARRLGINRSTLWRKIKHISE</sequence>
<dbReference type="Proteomes" id="UP001139179">
    <property type="component" value="Unassembled WGS sequence"/>
</dbReference>
<organism evidence="6 7">
    <name type="scientific">Halalkalibacter oceani</name>
    <dbReference type="NCBI Taxonomy" id="1653776"/>
    <lineage>
        <taxon>Bacteria</taxon>
        <taxon>Bacillati</taxon>
        <taxon>Bacillota</taxon>
        <taxon>Bacilli</taxon>
        <taxon>Bacillales</taxon>
        <taxon>Bacillaceae</taxon>
        <taxon>Halalkalibacter</taxon>
    </lineage>
</organism>
<evidence type="ECO:0000256" key="3">
    <source>
        <dbReference type="ARBA" id="ARBA00023015"/>
    </source>
</evidence>
<dbReference type="InterPro" id="IPR058031">
    <property type="entry name" value="AAA_lid_NorR"/>
</dbReference>
<dbReference type="SUPFAM" id="SSF52540">
    <property type="entry name" value="P-loop containing nucleoside triphosphate hydrolases"/>
    <property type="match status" value="1"/>
</dbReference>
<dbReference type="PANTHER" id="PTHR32071:SF57">
    <property type="entry name" value="C4-DICARBOXYLATE TRANSPORT TRANSCRIPTIONAL REGULATORY PROTEIN DCTD"/>
    <property type="match status" value="1"/>
</dbReference>
<dbReference type="InterPro" id="IPR002078">
    <property type="entry name" value="Sigma_54_int"/>
</dbReference>
<dbReference type="Gene3D" id="3.40.50.300">
    <property type="entry name" value="P-loop containing nucleotide triphosphate hydrolases"/>
    <property type="match status" value="1"/>
</dbReference>
<dbReference type="InterPro" id="IPR009057">
    <property type="entry name" value="Homeodomain-like_sf"/>
</dbReference>
<dbReference type="PROSITE" id="PS00688">
    <property type="entry name" value="SIGMA54_INTERACT_3"/>
    <property type="match status" value="1"/>
</dbReference>
<dbReference type="RefSeq" id="WP_251223297.1">
    <property type="nucleotide sequence ID" value="NZ_JAMBOL010000008.1"/>
</dbReference>
<reference evidence="6" key="1">
    <citation type="submission" date="2022-05" db="EMBL/GenBank/DDBJ databases">
        <title>Comparative Genomics of Spacecraft Associated Microbes.</title>
        <authorList>
            <person name="Tran M.T."/>
            <person name="Wright A."/>
            <person name="Seuylemezian A."/>
            <person name="Eisen J."/>
            <person name="Coil D."/>
        </authorList>
    </citation>
    <scope>NUCLEOTIDE SEQUENCE</scope>
    <source>
        <strain evidence="6">214.1.1</strain>
    </source>
</reference>
<dbReference type="EMBL" id="JAMBOL010000008">
    <property type="protein sequence ID" value="MCM3714517.1"/>
    <property type="molecule type" value="Genomic_DNA"/>
</dbReference>
<dbReference type="PANTHER" id="PTHR32071">
    <property type="entry name" value="TRANSCRIPTIONAL REGULATORY PROTEIN"/>
    <property type="match status" value="1"/>
</dbReference>
<protein>
    <submittedName>
        <fullName evidence="6">PrpR N-terminal domain-containing protein</fullName>
    </submittedName>
</protein>
<dbReference type="Gene3D" id="3.40.50.10660">
    <property type="entry name" value="PrpR receptor domain-like"/>
    <property type="match status" value="1"/>
</dbReference>
<comment type="caution">
    <text evidence="6">The sequence shown here is derived from an EMBL/GenBank/DDBJ whole genome shotgun (WGS) entry which is preliminary data.</text>
</comment>
<dbReference type="GO" id="GO:0043565">
    <property type="term" value="F:sequence-specific DNA binding"/>
    <property type="evidence" value="ECO:0007669"/>
    <property type="project" value="InterPro"/>
</dbReference>
<dbReference type="InterPro" id="IPR003593">
    <property type="entry name" value="AAA+_ATPase"/>
</dbReference>
<dbReference type="Pfam" id="PF02954">
    <property type="entry name" value="HTH_8"/>
    <property type="match status" value="1"/>
</dbReference>
<evidence type="ECO:0000259" key="5">
    <source>
        <dbReference type="PROSITE" id="PS50045"/>
    </source>
</evidence>
<dbReference type="GO" id="GO:0005524">
    <property type="term" value="F:ATP binding"/>
    <property type="evidence" value="ECO:0007669"/>
    <property type="project" value="UniProtKB-KW"/>
</dbReference>
<evidence type="ECO:0000313" key="6">
    <source>
        <dbReference type="EMBL" id="MCM3714517.1"/>
    </source>
</evidence>